<dbReference type="InterPro" id="IPR033749">
    <property type="entry name" value="Polyprenyl_synt_CS"/>
</dbReference>
<reference evidence="8 9" key="1">
    <citation type="submission" date="2007-06" db="EMBL/GenBank/DDBJ databases">
        <authorList>
            <person name="Shimkets L."/>
            <person name="Ferriera S."/>
            <person name="Johnson J."/>
            <person name="Kravitz S."/>
            <person name="Beeson K."/>
            <person name="Sutton G."/>
            <person name="Rogers Y.-H."/>
            <person name="Friedman R."/>
            <person name="Frazier M."/>
            <person name="Venter J.C."/>
        </authorList>
    </citation>
    <scope>NUCLEOTIDE SEQUENCE [LARGE SCALE GENOMIC DNA]</scope>
    <source>
        <strain evidence="8 9">SIR-1</strain>
    </source>
</reference>
<evidence type="ECO:0000256" key="1">
    <source>
        <dbReference type="ARBA" id="ARBA00001946"/>
    </source>
</evidence>
<evidence type="ECO:0000313" key="8">
    <source>
        <dbReference type="EMBL" id="EDM73658.1"/>
    </source>
</evidence>
<dbReference type="RefSeq" id="WP_006977174.1">
    <property type="nucleotide sequence ID" value="NZ_ABCS01000192.1"/>
</dbReference>
<organism evidence="8 9">
    <name type="scientific">Plesiocystis pacifica SIR-1</name>
    <dbReference type="NCBI Taxonomy" id="391625"/>
    <lineage>
        <taxon>Bacteria</taxon>
        <taxon>Pseudomonadati</taxon>
        <taxon>Myxococcota</taxon>
        <taxon>Polyangia</taxon>
        <taxon>Nannocystales</taxon>
        <taxon>Nannocystaceae</taxon>
        <taxon>Plesiocystis</taxon>
    </lineage>
</organism>
<dbReference type="GO" id="GO:0004659">
    <property type="term" value="F:prenyltransferase activity"/>
    <property type="evidence" value="ECO:0007669"/>
    <property type="project" value="InterPro"/>
</dbReference>
<evidence type="ECO:0000256" key="2">
    <source>
        <dbReference type="ARBA" id="ARBA00006706"/>
    </source>
</evidence>
<dbReference type="Pfam" id="PF00348">
    <property type="entry name" value="polyprenyl_synt"/>
    <property type="match status" value="1"/>
</dbReference>
<dbReference type="SUPFAM" id="SSF48576">
    <property type="entry name" value="Terpenoid synthases"/>
    <property type="match status" value="1"/>
</dbReference>
<dbReference type="OrthoDB" id="9805316at2"/>
<dbReference type="Proteomes" id="UP000005801">
    <property type="component" value="Unassembled WGS sequence"/>
</dbReference>
<dbReference type="FunFam" id="1.10.600.10:FF:000001">
    <property type="entry name" value="Geranylgeranyl diphosphate synthase"/>
    <property type="match status" value="1"/>
</dbReference>
<evidence type="ECO:0000256" key="3">
    <source>
        <dbReference type="ARBA" id="ARBA00022679"/>
    </source>
</evidence>
<dbReference type="Gene3D" id="1.10.600.10">
    <property type="entry name" value="Farnesyl Diphosphate Synthase"/>
    <property type="match status" value="1"/>
</dbReference>
<dbReference type="PANTHER" id="PTHR43281">
    <property type="entry name" value="FARNESYL DIPHOSPHATE SYNTHASE"/>
    <property type="match status" value="1"/>
</dbReference>
<proteinExistence type="inferred from homology"/>
<keyword evidence="9" id="KW-1185">Reference proteome</keyword>
<evidence type="ECO:0000256" key="6">
    <source>
        <dbReference type="ARBA" id="ARBA00023229"/>
    </source>
</evidence>
<dbReference type="STRING" id="391625.PPSIR1_39195"/>
<evidence type="ECO:0000256" key="7">
    <source>
        <dbReference type="RuleBase" id="RU004466"/>
    </source>
</evidence>
<dbReference type="PANTHER" id="PTHR43281:SF1">
    <property type="entry name" value="FARNESYL DIPHOSPHATE SYNTHASE"/>
    <property type="match status" value="1"/>
</dbReference>
<sequence length="294" mass="30531">MSDAFDLPSYLDECRAAVNAALDAVLAMPEAGQPGADDPGRLREAMRYAVLQGGKRMRPVLTIAACQAAGGDTAHALPAACALEMIHAYSLVHDDLPAMDNDLERRGKPTVHVEFGHANAILVGDALLTDAFEVLARGTEGVPRANIADAVTILARCAGINGMVGGQALDLIAGQDIADLETLERVHALKTGGLYAAAGALGGLSSPTAAPEAATQLERYGLAFGIAFQHADDVLDDDQPSLRAEALARVDQLTAECRTIAEGFGEAGKALVAIADWVQARAKRAASGDLRDTV</sequence>
<dbReference type="AlphaFoldDB" id="A6GKD8"/>
<dbReference type="EMBL" id="ABCS01000192">
    <property type="protein sequence ID" value="EDM73658.1"/>
    <property type="molecule type" value="Genomic_DNA"/>
</dbReference>
<comment type="cofactor">
    <cofactor evidence="1">
        <name>Mg(2+)</name>
        <dbReference type="ChEBI" id="CHEBI:18420"/>
    </cofactor>
</comment>
<dbReference type="SFLD" id="SFLDG01017">
    <property type="entry name" value="Polyprenyl_Transferase_Like"/>
    <property type="match status" value="1"/>
</dbReference>
<evidence type="ECO:0000256" key="4">
    <source>
        <dbReference type="ARBA" id="ARBA00022723"/>
    </source>
</evidence>
<evidence type="ECO:0000313" key="9">
    <source>
        <dbReference type="Proteomes" id="UP000005801"/>
    </source>
</evidence>
<dbReference type="InterPro" id="IPR008949">
    <property type="entry name" value="Isoprenoid_synthase_dom_sf"/>
</dbReference>
<keyword evidence="4" id="KW-0479">Metal-binding</keyword>
<comment type="caution">
    <text evidence="8">The sequence shown here is derived from an EMBL/GenBank/DDBJ whole genome shotgun (WGS) entry which is preliminary data.</text>
</comment>
<gene>
    <name evidence="8" type="ORF">PPSIR1_39195</name>
</gene>
<name>A6GKD8_9BACT</name>
<dbReference type="PROSITE" id="PS00723">
    <property type="entry name" value="POLYPRENYL_SYNTHASE_1"/>
    <property type="match status" value="1"/>
</dbReference>
<accession>A6GKD8</accession>
<dbReference type="GO" id="GO:0016114">
    <property type="term" value="P:terpenoid biosynthetic process"/>
    <property type="evidence" value="ECO:0007669"/>
    <property type="project" value="UniProtKB-ARBA"/>
</dbReference>
<protein>
    <submittedName>
        <fullName evidence="8">Geranylgeranyl pyrophosphate synthase</fullName>
    </submittedName>
</protein>
<comment type="similarity">
    <text evidence="2 7">Belongs to the FPP/GGPP synthase family.</text>
</comment>
<evidence type="ECO:0000256" key="5">
    <source>
        <dbReference type="ARBA" id="ARBA00022842"/>
    </source>
</evidence>
<dbReference type="InterPro" id="IPR000092">
    <property type="entry name" value="Polyprenyl_synt"/>
</dbReference>
<dbReference type="CDD" id="cd00685">
    <property type="entry name" value="Trans_IPPS_HT"/>
    <property type="match status" value="1"/>
</dbReference>
<keyword evidence="6" id="KW-0414">Isoprene biosynthesis</keyword>
<keyword evidence="3 7" id="KW-0808">Transferase</keyword>
<dbReference type="GO" id="GO:0046872">
    <property type="term" value="F:metal ion binding"/>
    <property type="evidence" value="ECO:0007669"/>
    <property type="project" value="UniProtKB-KW"/>
</dbReference>
<keyword evidence="5" id="KW-0460">Magnesium</keyword>
<dbReference type="SFLD" id="SFLDS00005">
    <property type="entry name" value="Isoprenoid_Synthase_Type_I"/>
    <property type="match status" value="1"/>
</dbReference>
<dbReference type="eggNOG" id="COG0142">
    <property type="taxonomic scope" value="Bacteria"/>
</dbReference>